<evidence type="ECO:0000256" key="2">
    <source>
        <dbReference type="ARBA" id="ARBA00012438"/>
    </source>
</evidence>
<dbReference type="CDD" id="cd16917">
    <property type="entry name" value="HATPase_UhpB-NarQ-NarX-like"/>
    <property type="match status" value="1"/>
</dbReference>
<feature type="transmembrane region" description="Helical" evidence="9">
    <location>
        <begin position="282"/>
        <end position="308"/>
    </location>
</feature>
<dbReference type="Pfam" id="PF02518">
    <property type="entry name" value="HATPase_c"/>
    <property type="match status" value="1"/>
</dbReference>
<dbReference type="InterPro" id="IPR011712">
    <property type="entry name" value="Sig_transdc_His_kin_sub3_dim/P"/>
</dbReference>
<keyword evidence="5" id="KW-0547">Nucleotide-binding</keyword>
<dbReference type="AlphaFoldDB" id="A0A8J3VB59"/>
<evidence type="ECO:0000256" key="8">
    <source>
        <dbReference type="ARBA" id="ARBA00023012"/>
    </source>
</evidence>
<feature type="transmembrane region" description="Helical" evidence="9">
    <location>
        <begin position="43"/>
        <end position="61"/>
    </location>
</feature>
<dbReference type="PANTHER" id="PTHR24421:SF10">
    <property type="entry name" value="NITRATE_NITRITE SENSOR PROTEIN NARQ"/>
    <property type="match status" value="1"/>
</dbReference>
<evidence type="ECO:0000313" key="12">
    <source>
        <dbReference type="Proteomes" id="UP000630097"/>
    </source>
</evidence>
<name>A0A8J3VB59_9ACTN</name>
<dbReference type="SMART" id="SM00387">
    <property type="entry name" value="HATPase_c"/>
    <property type="match status" value="1"/>
</dbReference>
<dbReference type="PROSITE" id="PS50109">
    <property type="entry name" value="HIS_KIN"/>
    <property type="match status" value="1"/>
</dbReference>
<dbReference type="SUPFAM" id="SSF55781">
    <property type="entry name" value="GAF domain-like"/>
    <property type="match status" value="1"/>
</dbReference>
<dbReference type="EC" id="2.7.13.3" evidence="2"/>
<dbReference type="GO" id="GO:0005524">
    <property type="term" value="F:ATP binding"/>
    <property type="evidence" value="ECO:0007669"/>
    <property type="project" value="UniProtKB-KW"/>
</dbReference>
<keyword evidence="8" id="KW-0902">Two-component regulatory system</keyword>
<comment type="catalytic activity">
    <reaction evidence="1">
        <text>ATP + protein L-histidine = ADP + protein N-phospho-L-histidine.</text>
        <dbReference type="EC" id="2.7.13.3"/>
    </reaction>
</comment>
<dbReference type="Gene3D" id="3.30.450.40">
    <property type="match status" value="1"/>
</dbReference>
<feature type="transmembrane region" description="Helical" evidence="9">
    <location>
        <begin position="105"/>
        <end position="128"/>
    </location>
</feature>
<keyword evidence="9" id="KW-0812">Transmembrane</keyword>
<evidence type="ECO:0000256" key="9">
    <source>
        <dbReference type="SAM" id="Phobius"/>
    </source>
</evidence>
<keyword evidence="6" id="KW-0418">Kinase</keyword>
<dbReference type="Proteomes" id="UP000630097">
    <property type="component" value="Unassembled WGS sequence"/>
</dbReference>
<evidence type="ECO:0000256" key="6">
    <source>
        <dbReference type="ARBA" id="ARBA00022777"/>
    </source>
</evidence>
<dbReference type="GO" id="GO:0016020">
    <property type="term" value="C:membrane"/>
    <property type="evidence" value="ECO:0007669"/>
    <property type="project" value="InterPro"/>
</dbReference>
<organism evidence="11 12">
    <name type="scientific">Planotetraspora kaengkrachanensis</name>
    <dbReference type="NCBI Taxonomy" id="575193"/>
    <lineage>
        <taxon>Bacteria</taxon>
        <taxon>Bacillati</taxon>
        <taxon>Actinomycetota</taxon>
        <taxon>Actinomycetes</taxon>
        <taxon>Streptosporangiales</taxon>
        <taxon>Streptosporangiaceae</taxon>
        <taxon>Planotetraspora</taxon>
    </lineage>
</organism>
<keyword evidence="12" id="KW-1185">Reference proteome</keyword>
<dbReference type="GO" id="GO:0046983">
    <property type="term" value="F:protein dimerization activity"/>
    <property type="evidence" value="ECO:0007669"/>
    <property type="project" value="InterPro"/>
</dbReference>
<keyword evidence="7" id="KW-0067">ATP-binding</keyword>
<dbReference type="InterPro" id="IPR029016">
    <property type="entry name" value="GAF-like_dom_sf"/>
</dbReference>
<feature type="transmembrane region" description="Helical" evidence="9">
    <location>
        <begin position="140"/>
        <end position="160"/>
    </location>
</feature>
<feature type="transmembrane region" description="Helical" evidence="9">
    <location>
        <begin position="12"/>
        <end position="31"/>
    </location>
</feature>
<evidence type="ECO:0000259" key="10">
    <source>
        <dbReference type="PROSITE" id="PS50109"/>
    </source>
</evidence>
<proteinExistence type="predicted"/>
<keyword evidence="9" id="KW-1133">Transmembrane helix</keyword>
<dbReference type="EMBL" id="BONV01000043">
    <property type="protein sequence ID" value="GIG83802.1"/>
    <property type="molecule type" value="Genomic_DNA"/>
</dbReference>
<dbReference type="InterPro" id="IPR036890">
    <property type="entry name" value="HATPase_C_sf"/>
</dbReference>
<dbReference type="InterPro" id="IPR003594">
    <property type="entry name" value="HATPase_dom"/>
</dbReference>
<evidence type="ECO:0000256" key="4">
    <source>
        <dbReference type="ARBA" id="ARBA00022679"/>
    </source>
</evidence>
<comment type="caution">
    <text evidence="11">The sequence shown here is derived from an EMBL/GenBank/DDBJ whole genome shotgun (WGS) entry which is preliminary data.</text>
</comment>
<feature type="transmembrane region" description="Helical" evidence="9">
    <location>
        <begin position="180"/>
        <end position="206"/>
    </location>
</feature>
<dbReference type="InterPro" id="IPR005467">
    <property type="entry name" value="His_kinase_dom"/>
</dbReference>
<feature type="transmembrane region" description="Helical" evidence="9">
    <location>
        <begin position="218"/>
        <end position="238"/>
    </location>
</feature>
<keyword evidence="4" id="KW-0808">Transferase</keyword>
<dbReference type="Gene3D" id="1.20.5.1930">
    <property type="match status" value="1"/>
</dbReference>
<gene>
    <name evidence="11" type="ORF">Pka01_69290</name>
</gene>
<evidence type="ECO:0000256" key="3">
    <source>
        <dbReference type="ARBA" id="ARBA00022553"/>
    </source>
</evidence>
<sequence>MVGTRPSRLGAAGLLGVSVVLFAVTAFGAGLLSAVDAPTAADIIWFAGFLAFPLVGGLIAWHRPENRVGWLFLAVGVLQYGAAVLDGLSQHMVATHPGSVVGPLLVLVQNALFALGWVCATAYPLLLYPDGRLPTPRWRWALHGTTAALAVLIASVVVTPGRIFEDDPAQNPLGVAALEAVAPAVTAVMLFALLGLTVIGMASIIVRWRRAGGVERRRLAWLALAAVVFIVSTVVGLATDAWTPEWVGSTLEGVGVAALPAATGVAVLRADLFDITVVLDRAIVYSVLTGLVITAYLGCFAATSTLLAPGPSRSASLLATAVVSVSLSPVKDRLMRVVDRLLFGDRSRPYQVLTALAERLARTDALEELLRTVTDALSTMLRLPHAQVVVGADVAAAPNLLAFPLISHGRQEGTLLVGRRSGQSRFDARELDLLADLAGQIAVAVRAARLAEDLRESRERIVRAREEERLRIRRDLHDGLGPLLAAASLQVDVLSDRSADAEASRLIAKIKALISQSVTDVRQVVHGLRPPSLDDLGLVGVVREHATSLRGAGLRVLVDCPDDLAVHSAAVEVAAYRIVTEAMTNVVRHADAGLCTVTLNLDEHRLRVEITDDGTGLGYPHRDGVGLASMRERADELGGSVTIEPGRGGGTRVVALLPVPAVPAPAARM</sequence>
<evidence type="ECO:0000256" key="5">
    <source>
        <dbReference type="ARBA" id="ARBA00022741"/>
    </source>
</evidence>
<keyword evidence="9" id="KW-0472">Membrane</keyword>
<dbReference type="GO" id="GO:0000155">
    <property type="term" value="F:phosphorelay sensor kinase activity"/>
    <property type="evidence" value="ECO:0007669"/>
    <property type="project" value="InterPro"/>
</dbReference>
<feature type="transmembrane region" description="Helical" evidence="9">
    <location>
        <begin position="250"/>
        <end position="270"/>
    </location>
</feature>
<evidence type="ECO:0000256" key="7">
    <source>
        <dbReference type="ARBA" id="ARBA00022840"/>
    </source>
</evidence>
<dbReference type="SUPFAM" id="SSF55874">
    <property type="entry name" value="ATPase domain of HSP90 chaperone/DNA topoisomerase II/histidine kinase"/>
    <property type="match status" value="1"/>
</dbReference>
<protein>
    <recommendedName>
        <fullName evidence="2">histidine kinase</fullName>
        <ecNumber evidence="2">2.7.13.3</ecNumber>
    </recommendedName>
</protein>
<reference evidence="11 12" key="1">
    <citation type="submission" date="2021-01" db="EMBL/GenBank/DDBJ databases">
        <title>Whole genome shotgun sequence of Planotetraspora kaengkrachanensis NBRC 104272.</title>
        <authorList>
            <person name="Komaki H."/>
            <person name="Tamura T."/>
        </authorList>
    </citation>
    <scope>NUCLEOTIDE SEQUENCE [LARGE SCALE GENOMIC DNA]</scope>
    <source>
        <strain evidence="11 12">NBRC 104272</strain>
    </source>
</reference>
<dbReference type="InterPro" id="IPR050482">
    <property type="entry name" value="Sensor_HK_TwoCompSys"/>
</dbReference>
<evidence type="ECO:0000256" key="1">
    <source>
        <dbReference type="ARBA" id="ARBA00000085"/>
    </source>
</evidence>
<dbReference type="Pfam" id="PF07730">
    <property type="entry name" value="HisKA_3"/>
    <property type="match status" value="1"/>
</dbReference>
<feature type="transmembrane region" description="Helical" evidence="9">
    <location>
        <begin position="68"/>
        <end position="85"/>
    </location>
</feature>
<evidence type="ECO:0000313" key="11">
    <source>
        <dbReference type="EMBL" id="GIG83802.1"/>
    </source>
</evidence>
<dbReference type="RefSeq" id="WP_203887090.1">
    <property type="nucleotide sequence ID" value="NZ_BAABHH010000005.1"/>
</dbReference>
<dbReference type="PANTHER" id="PTHR24421">
    <property type="entry name" value="NITRATE/NITRITE SENSOR PROTEIN NARX-RELATED"/>
    <property type="match status" value="1"/>
</dbReference>
<feature type="domain" description="Histidine kinase" evidence="10">
    <location>
        <begin position="471"/>
        <end position="661"/>
    </location>
</feature>
<keyword evidence="3" id="KW-0597">Phosphoprotein</keyword>
<accession>A0A8J3VB59</accession>
<dbReference type="Gene3D" id="3.30.565.10">
    <property type="entry name" value="Histidine kinase-like ATPase, C-terminal domain"/>
    <property type="match status" value="1"/>
</dbReference>